<dbReference type="PANTHER" id="PTHR13029">
    <property type="match status" value="1"/>
</dbReference>
<dbReference type="OrthoDB" id="946948at2"/>
<proteinExistence type="predicted"/>
<feature type="domain" description="Peptidase S74" evidence="2">
    <location>
        <begin position="221"/>
        <end position="392"/>
    </location>
</feature>
<accession>A0A2D0N470</accession>
<dbReference type="AlphaFoldDB" id="A0A2D0N470"/>
<feature type="coiled-coil region" evidence="1">
    <location>
        <begin position="378"/>
        <end position="408"/>
    </location>
</feature>
<sequence length="429" mass="46296">MKIISRYLPAVLVIACLQKNLSAQSGNVGVNQDQPTSSLDVNGNLSIGSTYSGTTAAPANGAIIEGRVGIGLTIPSVSLEVYNPNPFSTLGKFTSIYRGKIQVGTDRRQISLGADEILNYGFIGTENPTSFLIQTDNKQRLLVDGSTGHVGIGIFTPLSPQAPFHVAQASYTNSGTDIRFFNHASTTLNSIPNWQGQTAILAWGNICATGAFIAGQSFSFSDARIKNIIGRSDGAADLDRLNQIEITRYTHIDSLTKGNAVQTKVIAQQLKQVMPEAVGYTREFIPNVMQVARHIDLHENMLLISLSKPHSLTAGDQVKCIDDHGLEMILEVGAALDENSLLLKTDHRPSQLFIYGKQVDDFHIVDYDAIAMLNVSATQELSREVERLKTLVADLQSQLAALDELKGKMAAPQAPLSANIPSPNNTPSK</sequence>
<evidence type="ECO:0000313" key="3">
    <source>
        <dbReference type="EMBL" id="PHN02563.1"/>
    </source>
</evidence>
<organism evidence="3 4">
    <name type="scientific">Flavilitoribacter nigricans (strain ATCC 23147 / DSM 23189 / NBRC 102662 / NCIMB 1420 / SS-2)</name>
    <name type="common">Lewinella nigricans</name>
    <dbReference type="NCBI Taxonomy" id="1122177"/>
    <lineage>
        <taxon>Bacteria</taxon>
        <taxon>Pseudomonadati</taxon>
        <taxon>Bacteroidota</taxon>
        <taxon>Saprospiria</taxon>
        <taxon>Saprospirales</taxon>
        <taxon>Lewinellaceae</taxon>
        <taxon>Flavilitoribacter</taxon>
    </lineage>
</organism>
<comment type="caution">
    <text evidence="3">The sequence shown here is derived from an EMBL/GenBank/DDBJ whole genome shotgun (WGS) entry which is preliminary data.</text>
</comment>
<dbReference type="PANTHER" id="PTHR13029:SF18">
    <property type="entry name" value="MYELIN REGULATORY FACTOR HOMOLOG 1"/>
    <property type="match status" value="1"/>
</dbReference>
<evidence type="ECO:0000259" key="2">
    <source>
        <dbReference type="PROSITE" id="PS51688"/>
    </source>
</evidence>
<dbReference type="GO" id="GO:0003700">
    <property type="term" value="F:DNA-binding transcription factor activity"/>
    <property type="evidence" value="ECO:0007669"/>
    <property type="project" value="TreeGrafter"/>
</dbReference>
<dbReference type="GO" id="GO:0043565">
    <property type="term" value="F:sequence-specific DNA binding"/>
    <property type="evidence" value="ECO:0007669"/>
    <property type="project" value="TreeGrafter"/>
</dbReference>
<dbReference type="GO" id="GO:0045893">
    <property type="term" value="P:positive regulation of DNA-templated transcription"/>
    <property type="evidence" value="ECO:0007669"/>
    <property type="project" value="TreeGrafter"/>
</dbReference>
<reference evidence="3 4" key="1">
    <citation type="submission" date="2017-10" db="EMBL/GenBank/DDBJ databases">
        <title>The draft genome sequence of Lewinella nigricans NBRC 102662.</title>
        <authorList>
            <person name="Wang K."/>
        </authorList>
    </citation>
    <scope>NUCLEOTIDE SEQUENCE [LARGE SCALE GENOMIC DNA]</scope>
    <source>
        <strain evidence="3 4">NBRC 102662</strain>
    </source>
</reference>
<gene>
    <name evidence="3" type="ORF">CRP01_31810</name>
</gene>
<dbReference type="InterPro" id="IPR030392">
    <property type="entry name" value="S74_ICA"/>
</dbReference>
<keyword evidence="1" id="KW-0175">Coiled coil</keyword>
<keyword evidence="4" id="KW-1185">Reference proteome</keyword>
<evidence type="ECO:0000313" key="4">
    <source>
        <dbReference type="Proteomes" id="UP000223913"/>
    </source>
</evidence>
<protein>
    <recommendedName>
        <fullName evidence="2">Peptidase S74 domain-containing protein</fullName>
    </recommendedName>
</protein>
<evidence type="ECO:0000256" key="1">
    <source>
        <dbReference type="SAM" id="Coils"/>
    </source>
</evidence>
<dbReference type="Proteomes" id="UP000223913">
    <property type="component" value="Unassembled WGS sequence"/>
</dbReference>
<dbReference type="GO" id="GO:0016540">
    <property type="term" value="P:protein autoprocessing"/>
    <property type="evidence" value="ECO:0007669"/>
    <property type="project" value="TreeGrafter"/>
</dbReference>
<dbReference type="EMBL" id="PDUD01000039">
    <property type="protein sequence ID" value="PHN02563.1"/>
    <property type="molecule type" value="Genomic_DNA"/>
</dbReference>
<dbReference type="RefSeq" id="WP_099154108.1">
    <property type="nucleotide sequence ID" value="NZ_PDUD01000039.1"/>
</dbReference>
<dbReference type="InterPro" id="IPR051577">
    <property type="entry name" value="MRF-like"/>
</dbReference>
<dbReference type="Pfam" id="PF13884">
    <property type="entry name" value="Peptidase_S74"/>
    <property type="match status" value="1"/>
</dbReference>
<name>A0A2D0N470_FLAN2</name>
<dbReference type="PROSITE" id="PS51688">
    <property type="entry name" value="ICA"/>
    <property type="match status" value="1"/>
</dbReference>